<keyword evidence="3 6" id="KW-0560">Oxidoreductase</keyword>
<dbReference type="AlphaFoldDB" id="A0AAQ3P9A0"/>
<dbReference type="InterPro" id="IPR002401">
    <property type="entry name" value="Cyt_P450_E_grp-I"/>
</dbReference>
<dbReference type="InterPro" id="IPR001128">
    <property type="entry name" value="Cyt_P450"/>
</dbReference>
<dbReference type="PANTHER" id="PTHR47950">
    <property type="entry name" value="CYTOCHROME P450, FAMILY 76, SUBFAMILY C, POLYPEPTIDE 5-RELATED"/>
    <property type="match status" value="1"/>
</dbReference>
<dbReference type="GO" id="GO:0005506">
    <property type="term" value="F:iron ion binding"/>
    <property type="evidence" value="ECO:0007669"/>
    <property type="project" value="InterPro"/>
</dbReference>
<accession>A0AAQ3P9A0</accession>
<keyword evidence="5 6" id="KW-0349">Heme</keyword>
<evidence type="ECO:0000256" key="5">
    <source>
        <dbReference type="PIRSR" id="PIRSR602401-1"/>
    </source>
</evidence>
<keyword evidence="6" id="KW-0503">Monooxygenase</keyword>
<comment type="similarity">
    <text evidence="1 6">Belongs to the cytochrome P450 family.</text>
</comment>
<comment type="cofactor">
    <cofactor evidence="5">
        <name>heme</name>
        <dbReference type="ChEBI" id="CHEBI:30413"/>
    </cofactor>
</comment>
<keyword evidence="9" id="KW-1185">Reference proteome</keyword>
<dbReference type="Proteomes" id="UP001374535">
    <property type="component" value="Chromosome 1"/>
</dbReference>
<feature type="binding site" description="axial binding residue" evidence="5">
    <location>
        <position position="498"/>
    </location>
    <ligand>
        <name>heme</name>
        <dbReference type="ChEBI" id="CHEBI:30413"/>
    </ligand>
    <ligandPart>
        <name>Fe</name>
        <dbReference type="ChEBI" id="CHEBI:18248"/>
    </ligandPart>
</feature>
<evidence type="ECO:0008006" key="10">
    <source>
        <dbReference type="Google" id="ProtNLM"/>
    </source>
</evidence>
<dbReference type="Pfam" id="PF00067">
    <property type="entry name" value="p450"/>
    <property type="match status" value="1"/>
</dbReference>
<evidence type="ECO:0000256" key="1">
    <source>
        <dbReference type="ARBA" id="ARBA00010617"/>
    </source>
</evidence>
<sequence>MEYLFQILLLITIVCVTIDVLVSSFKPMKTSKYAPGPHPFPIIGNILELTFKRSKTMEYLLPLLLQITIVCVTIHILVSSFKPKKTSKYPPGPHPFPIIGNILELGNQPHQALAKLSQIYGPIMSLKLGSTTTIVISSPHVAKEVLQKHDQIFSNRTIPDTLRALDHHILSVVWMPPSALWRTLRRACATKVFSSQQLDSTQVCRQRKVHELMDYVKERCQKGEALDIGEASFTTVLNSISNTFFSMDLAHYASDKSQEFKDIIWGVMEEAGRPNIVDFFPVFRMLDPQGARRRMNGYFGKLIAFFDGLIEERLRLRASENEAKVCKDVLDSVLELMLEDNSQVTRAHVLHLFVDLFVAGIDTTSSSIEWAMAELLRNPEKLEKVREELHQVLVKGEQLEESHISKLPYLQAVVKETFRLHPPIPMLVPHKPEVDVELCDFMVPKSSQILVNVWAMGRDSSIWTNPDVFRPERFLESDLDFKGQDFELIPFGAGRRICPGLPLASRTVHIVLASLLCKYNWKLKDGQKPQDMDISEKYGITLHKAQPLQVIPIQA</sequence>
<dbReference type="GO" id="GO:0004497">
    <property type="term" value="F:monooxygenase activity"/>
    <property type="evidence" value="ECO:0007669"/>
    <property type="project" value="UniProtKB-KW"/>
</dbReference>
<dbReference type="SUPFAM" id="SSF48264">
    <property type="entry name" value="Cytochrome P450"/>
    <property type="match status" value="1"/>
</dbReference>
<feature type="transmembrane region" description="Helical" evidence="7">
    <location>
        <begin position="59"/>
        <end position="78"/>
    </location>
</feature>
<dbReference type="Gene3D" id="1.10.630.10">
    <property type="entry name" value="Cytochrome P450"/>
    <property type="match status" value="1"/>
</dbReference>
<name>A0AAQ3P9A0_VIGMU</name>
<dbReference type="PANTHER" id="PTHR47950:SF30">
    <property type="entry name" value="CYTOCHROME P450 FAMILY PROTEIN"/>
    <property type="match status" value="1"/>
</dbReference>
<evidence type="ECO:0000256" key="7">
    <source>
        <dbReference type="SAM" id="Phobius"/>
    </source>
</evidence>
<dbReference type="PRINTS" id="PR00385">
    <property type="entry name" value="P450"/>
</dbReference>
<feature type="transmembrane region" description="Helical" evidence="7">
    <location>
        <begin position="6"/>
        <end position="25"/>
    </location>
</feature>
<keyword evidence="7" id="KW-1133">Transmembrane helix</keyword>
<dbReference type="InterPro" id="IPR036396">
    <property type="entry name" value="Cyt_P450_sf"/>
</dbReference>
<dbReference type="FunFam" id="1.10.630.10:FF:000007">
    <property type="entry name" value="Cytochrome P450 76C4"/>
    <property type="match status" value="1"/>
</dbReference>
<dbReference type="InterPro" id="IPR017972">
    <property type="entry name" value="Cyt_P450_CS"/>
</dbReference>
<keyword evidence="2 5" id="KW-0479">Metal-binding</keyword>
<dbReference type="GO" id="GO:0016705">
    <property type="term" value="F:oxidoreductase activity, acting on paired donors, with incorporation or reduction of molecular oxygen"/>
    <property type="evidence" value="ECO:0007669"/>
    <property type="project" value="InterPro"/>
</dbReference>
<evidence type="ECO:0000256" key="4">
    <source>
        <dbReference type="ARBA" id="ARBA00023004"/>
    </source>
</evidence>
<proteinExistence type="inferred from homology"/>
<evidence type="ECO:0000256" key="3">
    <source>
        <dbReference type="ARBA" id="ARBA00023002"/>
    </source>
</evidence>
<evidence type="ECO:0000313" key="8">
    <source>
        <dbReference type="EMBL" id="WVZ23699.1"/>
    </source>
</evidence>
<protein>
    <recommendedName>
        <fullName evidence="10">Cytochrome P450</fullName>
    </recommendedName>
</protein>
<dbReference type="PROSITE" id="PS00086">
    <property type="entry name" value="CYTOCHROME_P450"/>
    <property type="match status" value="1"/>
</dbReference>
<organism evidence="8 9">
    <name type="scientific">Vigna mungo</name>
    <name type="common">Black gram</name>
    <name type="synonym">Phaseolus mungo</name>
    <dbReference type="NCBI Taxonomy" id="3915"/>
    <lineage>
        <taxon>Eukaryota</taxon>
        <taxon>Viridiplantae</taxon>
        <taxon>Streptophyta</taxon>
        <taxon>Embryophyta</taxon>
        <taxon>Tracheophyta</taxon>
        <taxon>Spermatophyta</taxon>
        <taxon>Magnoliopsida</taxon>
        <taxon>eudicotyledons</taxon>
        <taxon>Gunneridae</taxon>
        <taxon>Pentapetalae</taxon>
        <taxon>rosids</taxon>
        <taxon>fabids</taxon>
        <taxon>Fabales</taxon>
        <taxon>Fabaceae</taxon>
        <taxon>Papilionoideae</taxon>
        <taxon>50 kb inversion clade</taxon>
        <taxon>NPAAA clade</taxon>
        <taxon>indigoferoid/millettioid clade</taxon>
        <taxon>Phaseoleae</taxon>
        <taxon>Vigna</taxon>
    </lineage>
</organism>
<keyword evidence="7" id="KW-0812">Transmembrane</keyword>
<evidence type="ECO:0000256" key="6">
    <source>
        <dbReference type="RuleBase" id="RU000461"/>
    </source>
</evidence>
<dbReference type="PRINTS" id="PR00463">
    <property type="entry name" value="EP450I"/>
</dbReference>
<dbReference type="GO" id="GO:0020037">
    <property type="term" value="F:heme binding"/>
    <property type="evidence" value="ECO:0007669"/>
    <property type="project" value="InterPro"/>
</dbReference>
<dbReference type="CDD" id="cd11073">
    <property type="entry name" value="CYP76-like"/>
    <property type="match status" value="1"/>
</dbReference>
<evidence type="ECO:0000313" key="9">
    <source>
        <dbReference type="Proteomes" id="UP001374535"/>
    </source>
</evidence>
<reference evidence="8 9" key="1">
    <citation type="journal article" date="2023" name="Life. Sci Alliance">
        <title>Evolutionary insights into 3D genome organization and epigenetic landscape of Vigna mungo.</title>
        <authorList>
            <person name="Junaid A."/>
            <person name="Singh B."/>
            <person name="Bhatia S."/>
        </authorList>
    </citation>
    <scope>NUCLEOTIDE SEQUENCE [LARGE SCALE GENOMIC DNA]</scope>
    <source>
        <strain evidence="8">Urdbean</strain>
    </source>
</reference>
<evidence type="ECO:0000256" key="2">
    <source>
        <dbReference type="ARBA" id="ARBA00022723"/>
    </source>
</evidence>
<keyword evidence="7" id="KW-0472">Membrane</keyword>
<gene>
    <name evidence="8" type="ORF">V8G54_002243</name>
</gene>
<keyword evidence="4 5" id="KW-0408">Iron</keyword>
<dbReference type="EMBL" id="CP144700">
    <property type="protein sequence ID" value="WVZ23699.1"/>
    <property type="molecule type" value="Genomic_DNA"/>
</dbReference>